<keyword evidence="1" id="KW-0732">Signal</keyword>
<dbReference type="OrthoDB" id="9808290at2"/>
<reference evidence="2 3" key="1">
    <citation type="submission" date="2019-07" db="EMBL/GenBank/DDBJ databases">
        <title>Litoreibacter alkalisoli sp. nov., isolated from saline-alkaline soil.</title>
        <authorList>
            <person name="Wang S."/>
            <person name="Xu L."/>
            <person name="Xing Y.-T."/>
            <person name="Sun J.-Q."/>
        </authorList>
    </citation>
    <scope>NUCLEOTIDE SEQUENCE [LARGE SCALE GENOMIC DNA]</scope>
    <source>
        <strain evidence="2 3">LN3S51</strain>
    </source>
</reference>
<dbReference type="AlphaFoldDB" id="A0A5B8I6P9"/>
<dbReference type="InterPro" id="IPR003795">
    <property type="entry name" value="DUF192"/>
</dbReference>
<dbReference type="Pfam" id="PF02643">
    <property type="entry name" value="DUF192"/>
    <property type="match status" value="1"/>
</dbReference>
<gene>
    <name evidence="2" type="ORF">FPZ52_06030</name>
</gene>
<feature type="signal peptide" evidence="1">
    <location>
        <begin position="1"/>
        <end position="21"/>
    </location>
</feature>
<evidence type="ECO:0000313" key="3">
    <source>
        <dbReference type="Proteomes" id="UP000318483"/>
    </source>
</evidence>
<dbReference type="KEGG" id="lit:FPZ52_06030"/>
<dbReference type="Gene3D" id="2.60.120.1140">
    <property type="entry name" value="Protein of unknown function DUF192"/>
    <property type="match status" value="1"/>
</dbReference>
<evidence type="ECO:0000313" key="2">
    <source>
        <dbReference type="EMBL" id="QDY69235.1"/>
    </source>
</evidence>
<dbReference type="Proteomes" id="UP000318483">
    <property type="component" value="Chromosome"/>
</dbReference>
<feature type="chain" id="PRO_5023140201" evidence="1">
    <location>
        <begin position="22"/>
        <end position="156"/>
    </location>
</feature>
<dbReference type="PANTHER" id="PTHR37953">
    <property type="entry name" value="UPF0127 PROTEIN MJ1496"/>
    <property type="match status" value="1"/>
</dbReference>
<protein>
    <submittedName>
        <fullName evidence="2">DUF192 domain-containing protein</fullName>
    </submittedName>
</protein>
<evidence type="ECO:0000256" key="1">
    <source>
        <dbReference type="SAM" id="SignalP"/>
    </source>
</evidence>
<name>A0A5B8I6P9_9RHOB</name>
<dbReference type="InterPro" id="IPR038695">
    <property type="entry name" value="Saro_0823-like_sf"/>
</dbReference>
<dbReference type="RefSeq" id="WP_146364615.1">
    <property type="nucleotide sequence ID" value="NZ_CP042261.1"/>
</dbReference>
<accession>A0A5B8I6P9</accession>
<dbReference type="EMBL" id="CP042261">
    <property type="protein sequence ID" value="QDY69235.1"/>
    <property type="molecule type" value="Genomic_DNA"/>
</dbReference>
<organism evidence="2 3">
    <name type="scientific">Qingshengfaniella alkalisoli</name>
    <dbReference type="NCBI Taxonomy" id="2599296"/>
    <lineage>
        <taxon>Bacteria</taxon>
        <taxon>Pseudomonadati</taxon>
        <taxon>Pseudomonadota</taxon>
        <taxon>Alphaproteobacteria</taxon>
        <taxon>Rhodobacterales</taxon>
        <taxon>Paracoccaceae</taxon>
        <taxon>Qingshengfaniella</taxon>
    </lineage>
</organism>
<dbReference type="PANTHER" id="PTHR37953:SF1">
    <property type="entry name" value="UPF0127 PROTEIN MJ1496"/>
    <property type="match status" value="1"/>
</dbReference>
<sequence length="156" mass="16987">MKWLISLTALACVSVSGIANAQCRPERIDLRGPWGQASFTVELADTAQERARGLMHRESLGARSGMVFVYDEPQPVSFWMRNTLIPLDMIFIGPDGIVRSVHENAIPHDESPISAGPDILAVLEVNGGTAGRYGIGEGTEIRHPAFDDTSVVWPCE</sequence>
<proteinExistence type="predicted"/>
<keyword evidence="3" id="KW-1185">Reference proteome</keyword>